<evidence type="ECO:0000313" key="2">
    <source>
        <dbReference type="EMBL" id="SVC23526.1"/>
    </source>
</evidence>
<dbReference type="InterPro" id="IPR050789">
    <property type="entry name" value="Diverse_Enzym_Activities"/>
</dbReference>
<dbReference type="InterPro" id="IPR012338">
    <property type="entry name" value="Beta-lactam/transpept-like"/>
</dbReference>
<proteinExistence type="predicted"/>
<sequence>RIDVEYGGRMDMSGPQYRVSRRQFVHTIAAAGASRSLLPAAAFTPSIEFGAVKIEEDGLMRGSPGEANVDSRVVLNFIDEVFANDLDLHSFMLYRHGNVVAEGWSWPYESHRSHVMHSLTKSVTACGVGLAIEEGHFGLEDKAVSFFEDELPDVVSDELAALSVRDLLTMQAGHAETVSGSVFRPIKTSWVVEFFKIPVVKEPGVEFLYSSALSFMLSAIVTKTTGEAVRDYLEPRVFEPLGISGLTWGASPNGISSGGNGLTWMTADSLKLGILHLNKGRWDGQQVLPRSWVEEATRAQVPDGHYGYQWWLEEPAEAYYASGAFGQYSVVFPEHDAVLAITAGVPRGSPFHSLIFKHFPAAFGNADLVSRDAGTNELQDRIENLRLLPFARHTTSPLVPQISGTTFIMESNDDNVSTI</sequence>
<reference evidence="2" key="1">
    <citation type="submission" date="2018-05" db="EMBL/GenBank/DDBJ databases">
        <authorList>
            <person name="Lanie J.A."/>
            <person name="Ng W.-L."/>
            <person name="Kazmierczak K.M."/>
            <person name="Andrzejewski T.M."/>
            <person name="Davidsen T.M."/>
            <person name="Wayne K.J."/>
            <person name="Tettelin H."/>
            <person name="Glass J.I."/>
            <person name="Rusch D."/>
            <person name="Podicherti R."/>
            <person name="Tsui H.-C.T."/>
            <person name="Winkler M.E."/>
        </authorList>
    </citation>
    <scope>NUCLEOTIDE SEQUENCE</scope>
</reference>
<dbReference type="PANTHER" id="PTHR43283:SF7">
    <property type="entry name" value="BETA-LACTAMASE-RELATED DOMAIN-CONTAINING PROTEIN"/>
    <property type="match status" value="1"/>
</dbReference>
<organism evidence="2">
    <name type="scientific">marine metagenome</name>
    <dbReference type="NCBI Taxonomy" id="408172"/>
    <lineage>
        <taxon>unclassified sequences</taxon>
        <taxon>metagenomes</taxon>
        <taxon>ecological metagenomes</taxon>
    </lineage>
</organism>
<feature type="non-terminal residue" evidence="2">
    <location>
        <position position="419"/>
    </location>
</feature>
<dbReference type="Gene3D" id="3.40.710.10">
    <property type="entry name" value="DD-peptidase/beta-lactamase superfamily"/>
    <property type="match status" value="1"/>
</dbReference>
<feature type="domain" description="Beta-lactamase-related" evidence="1">
    <location>
        <begin position="90"/>
        <end position="342"/>
    </location>
</feature>
<dbReference type="PANTHER" id="PTHR43283">
    <property type="entry name" value="BETA-LACTAMASE-RELATED"/>
    <property type="match status" value="1"/>
</dbReference>
<evidence type="ECO:0000259" key="1">
    <source>
        <dbReference type="Pfam" id="PF00144"/>
    </source>
</evidence>
<dbReference type="Pfam" id="PF00144">
    <property type="entry name" value="Beta-lactamase"/>
    <property type="match status" value="1"/>
</dbReference>
<gene>
    <name evidence="2" type="ORF">METZ01_LOCUS276380</name>
</gene>
<protein>
    <recommendedName>
        <fullName evidence="1">Beta-lactamase-related domain-containing protein</fullName>
    </recommendedName>
</protein>
<accession>A0A382KHF8</accession>
<dbReference type="InterPro" id="IPR001466">
    <property type="entry name" value="Beta-lactam-related"/>
</dbReference>
<dbReference type="AlphaFoldDB" id="A0A382KHF8"/>
<dbReference type="SUPFAM" id="SSF56601">
    <property type="entry name" value="beta-lactamase/transpeptidase-like"/>
    <property type="match status" value="1"/>
</dbReference>
<dbReference type="EMBL" id="UINC01080517">
    <property type="protein sequence ID" value="SVC23526.1"/>
    <property type="molecule type" value="Genomic_DNA"/>
</dbReference>
<feature type="non-terminal residue" evidence="2">
    <location>
        <position position="1"/>
    </location>
</feature>
<name>A0A382KHF8_9ZZZZ</name>